<keyword evidence="2" id="KW-0732">Signal</keyword>
<protein>
    <recommendedName>
        <fullName evidence="5">DUF4331 domain-containing protein</fullName>
    </recommendedName>
</protein>
<gene>
    <name evidence="3" type="ORF">FHS79_002150</name>
</gene>
<dbReference type="InterPro" id="IPR025566">
    <property type="entry name" value="DUF4331"/>
</dbReference>
<dbReference type="RefSeq" id="WP_184199477.1">
    <property type="nucleotide sequence ID" value="NZ_BMOX01000099.1"/>
</dbReference>
<evidence type="ECO:0000256" key="1">
    <source>
        <dbReference type="SAM" id="MobiDB-lite"/>
    </source>
</evidence>
<feature type="compositionally biased region" description="Pro residues" evidence="1">
    <location>
        <begin position="38"/>
        <end position="51"/>
    </location>
</feature>
<dbReference type="Pfam" id="PF14224">
    <property type="entry name" value="DUF4331"/>
    <property type="match status" value="1"/>
</dbReference>
<evidence type="ECO:0000256" key="2">
    <source>
        <dbReference type="SAM" id="SignalP"/>
    </source>
</evidence>
<organism evidence="3 4">
    <name type="scientific">Polymorphobacter multimanifer</name>
    <dbReference type="NCBI Taxonomy" id="1070431"/>
    <lineage>
        <taxon>Bacteria</taxon>
        <taxon>Pseudomonadati</taxon>
        <taxon>Pseudomonadota</taxon>
        <taxon>Alphaproteobacteria</taxon>
        <taxon>Sphingomonadales</taxon>
        <taxon>Sphingosinicellaceae</taxon>
        <taxon>Polymorphobacter</taxon>
    </lineage>
</organism>
<comment type="caution">
    <text evidence="3">The sequence shown here is derived from an EMBL/GenBank/DDBJ whole genome shotgun (WGS) entry which is preliminary data.</text>
</comment>
<feature type="chain" id="PRO_5032795933" description="DUF4331 domain-containing protein" evidence="2">
    <location>
        <begin position="22"/>
        <end position="238"/>
    </location>
</feature>
<dbReference type="AlphaFoldDB" id="A0A841LG72"/>
<dbReference type="PROSITE" id="PS51257">
    <property type="entry name" value="PROKAR_LIPOPROTEIN"/>
    <property type="match status" value="1"/>
</dbReference>
<accession>A0A841LG72</accession>
<dbReference type="Proteomes" id="UP000538147">
    <property type="component" value="Unassembled WGS sequence"/>
</dbReference>
<feature type="signal peptide" evidence="2">
    <location>
        <begin position="1"/>
        <end position="21"/>
    </location>
</feature>
<proteinExistence type="predicted"/>
<evidence type="ECO:0008006" key="5">
    <source>
        <dbReference type="Google" id="ProtNLM"/>
    </source>
</evidence>
<dbReference type="EMBL" id="JACIIV010000014">
    <property type="protein sequence ID" value="MBB6227968.1"/>
    <property type="molecule type" value="Genomic_DNA"/>
</dbReference>
<evidence type="ECO:0000313" key="4">
    <source>
        <dbReference type="Proteomes" id="UP000538147"/>
    </source>
</evidence>
<name>A0A841LG72_9SPHN</name>
<sequence>MTSNKLSLPVASAIAIAAFLAGCSDGSPSPSPSAQAPAPGPAPTPVPTPAPTPANFNVTACLNQIAVPGRTVASLVVPDTLQLDLTQPAGFPNGRRYLDPVVDITLAAIFLDLRRHPVTTFAALPVNPNGIDQPLPGTFPFLAPPLGNPPTSNGAGSNFRFRTDPASAYVRVDRAGMPAVSTALVSGNPSKNAYNDDTPAIDATAKWEPELANTLTLLTNVLADDFQRLGLTICALPS</sequence>
<evidence type="ECO:0000313" key="3">
    <source>
        <dbReference type="EMBL" id="MBB6227968.1"/>
    </source>
</evidence>
<feature type="region of interest" description="Disordered" evidence="1">
    <location>
        <begin position="27"/>
        <end position="51"/>
    </location>
</feature>
<keyword evidence="4" id="KW-1185">Reference proteome</keyword>
<reference evidence="3 4" key="1">
    <citation type="submission" date="2020-08" db="EMBL/GenBank/DDBJ databases">
        <title>Genomic Encyclopedia of Type Strains, Phase IV (KMG-IV): sequencing the most valuable type-strain genomes for metagenomic binning, comparative biology and taxonomic classification.</title>
        <authorList>
            <person name="Goeker M."/>
        </authorList>
    </citation>
    <scope>NUCLEOTIDE SEQUENCE [LARGE SCALE GENOMIC DNA]</scope>
    <source>
        <strain evidence="3 4">DSM 102189</strain>
    </source>
</reference>